<dbReference type="InterPro" id="IPR044810">
    <property type="entry name" value="WRKY_plant"/>
</dbReference>
<dbReference type="AlphaFoldDB" id="A0ABC8RM49"/>
<keyword evidence="3" id="KW-0238">DNA-binding</keyword>
<comment type="caution">
    <text evidence="7">The sequence shown here is derived from an EMBL/GenBank/DDBJ whole genome shotgun (WGS) entry which is preliminary data.</text>
</comment>
<accession>A0ABC8RM49</accession>
<evidence type="ECO:0000256" key="5">
    <source>
        <dbReference type="ARBA" id="ARBA00023242"/>
    </source>
</evidence>
<protein>
    <recommendedName>
        <fullName evidence="6">WRKY domain-containing protein</fullName>
    </recommendedName>
</protein>
<evidence type="ECO:0000256" key="1">
    <source>
        <dbReference type="ARBA" id="ARBA00004123"/>
    </source>
</evidence>
<dbReference type="Gene3D" id="2.20.25.80">
    <property type="entry name" value="WRKY domain"/>
    <property type="match status" value="1"/>
</dbReference>
<dbReference type="GO" id="GO:0005634">
    <property type="term" value="C:nucleus"/>
    <property type="evidence" value="ECO:0007669"/>
    <property type="project" value="UniProtKB-SubCell"/>
</dbReference>
<dbReference type="SUPFAM" id="SSF118290">
    <property type="entry name" value="WRKY DNA-binding domain"/>
    <property type="match status" value="1"/>
</dbReference>
<evidence type="ECO:0000313" key="8">
    <source>
        <dbReference type="Proteomes" id="UP001642360"/>
    </source>
</evidence>
<dbReference type="PANTHER" id="PTHR31221:SF283">
    <property type="entry name" value="WRKY DOMAIN-CONTAINING PROTEIN"/>
    <property type="match status" value="1"/>
</dbReference>
<dbReference type="EMBL" id="CAUOFW020001332">
    <property type="protein sequence ID" value="CAK9143743.1"/>
    <property type="molecule type" value="Genomic_DNA"/>
</dbReference>
<keyword evidence="2" id="KW-0805">Transcription regulation</keyword>
<dbReference type="InterPro" id="IPR003657">
    <property type="entry name" value="WRKY_dom"/>
</dbReference>
<evidence type="ECO:0000256" key="2">
    <source>
        <dbReference type="ARBA" id="ARBA00023015"/>
    </source>
</evidence>
<evidence type="ECO:0000313" key="7">
    <source>
        <dbReference type="EMBL" id="CAK9143743.1"/>
    </source>
</evidence>
<dbReference type="Proteomes" id="UP001642360">
    <property type="component" value="Unassembled WGS sequence"/>
</dbReference>
<gene>
    <name evidence="7" type="ORF">ILEXP_LOCUS11466</name>
</gene>
<evidence type="ECO:0000259" key="6">
    <source>
        <dbReference type="PROSITE" id="PS50811"/>
    </source>
</evidence>
<dbReference type="GO" id="GO:0003677">
    <property type="term" value="F:DNA binding"/>
    <property type="evidence" value="ECO:0007669"/>
    <property type="project" value="UniProtKB-KW"/>
</dbReference>
<comment type="subcellular location">
    <subcellularLocation>
        <location evidence="1">Nucleus</location>
    </subcellularLocation>
</comment>
<dbReference type="SMART" id="SM00774">
    <property type="entry name" value="WRKY"/>
    <property type="match status" value="1"/>
</dbReference>
<proteinExistence type="predicted"/>
<name>A0ABC8RM49_9AQUA</name>
<dbReference type="InterPro" id="IPR036576">
    <property type="entry name" value="WRKY_dom_sf"/>
</dbReference>
<keyword evidence="5" id="KW-0539">Nucleus</keyword>
<reference evidence="7 8" key="1">
    <citation type="submission" date="2024-02" db="EMBL/GenBank/DDBJ databases">
        <authorList>
            <person name="Vignale AGUSTIN F."/>
            <person name="Sosa J E."/>
            <person name="Modenutti C."/>
        </authorList>
    </citation>
    <scope>NUCLEOTIDE SEQUENCE [LARGE SCALE GENOMIC DNA]</scope>
</reference>
<dbReference type="Pfam" id="PF03106">
    <property type="entry name" value="WRKY"/>
    <property type="match status" value="1"/>
</dbReference>
<keyword evidence="8" id="KW-1185">Reference proteome</keyword>
<keyword evidence="4" id="KW-0804">Transcription</keyword>
<dbReference type="PANTHER" id="PTHR31221">
    <property type="entry name" value="WRKY TRANSCRIPTION FACTOR PROTEIN 1-RELATED"/>
    <property type="match status" value="1"/>
</dbReference>
<organism evidence="7 8">
    <name type="scientific">Ilex paraguariensis</name>
    <name type="common">yerba mate</name>
    <dbReference type="NCBI Taxonomy" id="185542"/>
    <lineage>
        <taxon>Eukaryota</taxon>
        <taxon>Viridiplantae</taxon>
        <taxon>Streptophyta</taxon>
        <taxon>Embryophyta</taxon>
        <taxon>Tracheophyta</taxon>
        <taxon>Spermatophyta</taxon>
        <taxon>Magnoliopsida</taxon>
        <taxon>eudicotyledons</taxon>
        <taxon>Gunneridae</taxon>
        <taxon>Pentapetalae</taxon>
        <taxon>asterids</taxon>
        <taxon>campanulids</taxon>
        <taxon>Aquifoliales</taxon>
        <taxon>Aquifoliaceae</taxon>
        <taxon>Ilex</taxon>
    </lineage>
</organism>
<evidence type="ECO:0000256" key="3">
    <source>
        <dbReference type="ARBA" id="ARBA00023125"/>
    </source>
</evidence>
<feature type="domain" description="WRKY" evidence="6">
    <location>
        <begin position="93"/>
        <end position="119"/>
    </location>
</feature>
<dbReference type="PROSITE" id="PS50811">
    <property type="entry name" value="WRKY"/>
    <property type="match status" value="1"/>
</dbReference>
<sequence length="132" mass="14662">MDHFQNPDPYQSGTHVPRVIHPSDFESYDYLMLEDGSEGDFSSQNMASPENVTVGSVGSIEIGSPTARASNINGANKKEIGAVSTRVAFRTKSEVEIMDDGFKWRKYGKKMVKSSPNPRYMVLNALLDILFL</sequence>
<evidence type="ECO:0000256" key="4">
    <source>
        <dbReference type="ARBA" id="ARBA00023163"/>
    </source>
</evidence>